<dbReference type="OrthoDB" id="340432at2759"/>
<dbReference type="KEGG" id="soe:110804030"/>
<dbReference type="GeneID" id="110804030"/>
<dbReference type="GO" id="GO:0007346">
    <property type="term" value="P:regulation of mitotic cell cycle"/>
    <property type="evidence" value="ECO:0000318"/>
    <property type="project" value="GO_Central"/>
</dbReference>
<evidence type="ECO:0000256" key="1">
    <source>
        <dbReference type="ARBA" id="ARBA00007478"/>
    </source>
</evidence>
<dbReference type="Proteomes" id="UP000813463">
    <property type="component" value="Chromosome 3"/>
</dbReference>
<accession>A0A9R0JEY6</accession>
<dbReference type="GO" id="GO:0012505">
    <property type="term" value="C:endomembrane system"/>
    <property type="evidence" value="ECO:0000318"/>
    <property type="project" value="GO_Central"/>
</dbReference>
<proteinExistence type="inferred from homology"/>
<dbReference type="AlphaFoldDB" id="A0A9R0JEY6"/>
<evidence type="ECO:0000256" key="2">
    <source>
        <dbReference type="SAM" id="Coils"/>
    </source>
</evidence>
<evidence type="ECO:0000313" key="4">
    <source>
        <dbReference type="RefSeq" id="XP_021865280.1"/>
    </source>
</evidence>
<keyword evidence="2" id="KW-0175">Coiled coil</keyword>
<protein>
    <submittedName>
        <fullName evidence="4">CDK5RAP3-like protein</fullName>
    </submittedName>
</protein>
<dbReference type="Pfam" id="PF05600">
    <property type="entry name" value="CDK5RAP3"/>
    <property type="match status" value="1"/>
</dbReference>
<organism evidence="3 4">
    <name type="scientific">Spinacia oleracea</name>
    <name type="common">Spinach</name>
    <dbReference type="NCBI Taxonomy" id="3562"/>
    <lineage>
        <taxon>Eukaryota</taxon>
        <taxon>Viridiplantae</taxon>
        <taxon>Streptophyta</taxon>
        <taxon>Embryophyta</taxon>
        <taxon>Tracheophyta</taxon>
        <taxon>Spermatophyta</taxon>
        <taxon>Magnoliopsida</taxon>
        <taxon>eudicotyledons</taxon>
        <taxon>Gunneridae</taxon>
        <taxon>Pentapetalae</taxon>
        <taxon>Caryophyllales</taxon>
        <taxon>Chenopodiaceae</taxon>
        <taxon>Chenopodioideae</taxon>
        <taxon>Anserineae</taxon>
        <taxon>Spinacia</taxon>
    </lineage>
</organism>
<reference evidence="3" key="1">
    <citation type="journal article" date="2021" name="Nat. Commun.">
        <title>Genomic analyses provide insights into spinach domestication and the genetic basis of agronomic traits.</title>
        <authorList>
            <person name="Cai X."/>
            <person name="Sun X."/>
            <person name="Xu C."/>
            <person name="Sun H."/>
            <person name="Wang X."/>
            <person name="Ge C."/>
            <person name="Zhang Z."/>
            <person name="Wang Q."/>
            <person name="Fei Z."/>
            <person name="Jiao C."/>
            <person name="Wang Q."/>
        </authorList>
    </citation>
    <scope>NUCLEOTIDE SEQUENCE [LARGE SCALE GENOMIC DNA]</scope>
    <source>
        <strain evidence="3">cv. Varoflay</strain>
    </source>
</reference>
<feature type="coiled-coil region" evidence="2">
    <location>
        <begin position="129"/>
        <end position="156"/>
    </location>
</feature>
<sequence length="566" mass="62927">MQSQEDIQNLPIDISFSRLGEWLVDRKRIPADWRKRLSGIRAKIISAFASLPKDVDPYFHTLDSEGIDYLEAKKIYEILLRSTPESRNIFGRLSGTAGVWEAIVQAFEKDHIFLGEAAQTMAQNVNYEIPYLKKQVQKTQQQLAELDRKEADIKKSAALSAAKYAEACQELGLEGNNVRLELLESATKSLPNTFSDIMEIISGDSVAQAIEYYSSFVMELHSDNNCTSGTVVPNLKNIIENPPTLNVTMGSDFVESATAVSNLNENFDTCGTMSTGADGIDWDISLDSAQIDWDIGAIEETDAAANGLGPYEIINANDILQDSSENENEKFGQAASTGGGSVDVEVSGISWDVSVDNPQLEWKEDSGICNTEETQTSALNNSGDAQVSGDRSPLLDTEFRNKILDDLFEIKAFLNQRRIELTNEDTLSLQHQVQAVAPFVLQQYSSDNIQKMIYDVSSAISLLTNKKSRDLIMILNSKRFLDRLVRNLEEKKHHEVKLKDGLRDLSAKRMELQNSMSSSWPKQEVAISKTRELKKLCEITLSTMFNGRPVKIIGEINTLLTSGISA</sequence>
<dbReference type="PANTHER" id="PTHR14894:SF0">
    <property type="entry name" value="CDK5 REGULATORY SUBUNIT-ASSOCIATED PROTEIN 3"/>
    <property type="match status" value="1"/>
</dbReference>
<dbReference type="InterPro" id="IPR008491">
    <property type="entry name" value="CDK5RAP3"/>
</dbReference>
<name>A0A9R0JEY6_SPIOL</name>
<comment type="similarity">
    <text evidence="1">Belongs to the CDK5RAP3 family.</text>
</comment>
<gene>
    <name evidence="4" type="primary">LOC110804030</name>
</gene>
<dbReference type="PANTHER" id="PTHR14894">
    <property type="entry name" value="CDK5 REGULATORY SUBUNIT-ASSOCIATED PROTEIN 3"/>
    <property type="match status" value="1"/>
</dbReference>
<keyword evidence="3" id="KW-1185">Reference proteome</keyword>
<evidence type="ECO:0000313" key="3">
    <source>
        <dbReference type="Proteomes" id="UP000813463"/>
    </source>
</evidence>
<reference evidence="4" key="2">
    <citation type="submission" date="2025-08" db="UniProtKB">
        <authorList>
            <consortium name="RefSeq"/>
        </authorList>
    </citation>
    <scope>IDENTIFICATION</scope>
    <source>
        <tissue evidence="4">Leaf</tissue>
    </source>
</reference>
<dbReference type="RefSeq" id="XP_021865280.1">
    <property type="nucleotide sequence ID" value="XM_022009588.2"/>
</dbReference>